<dbReference type="NCBIfam" id="TIGR02858">
    <property type="entry name" value="spore_III_AA"/>
    <property type="match status" value="1"/>
</dbReference>
<comment type="caution">
    <text evidence="4">The sequence shown here is derived from an EMBL/GenBank/DDBJ whole genome shotgun (WGS) entry which is preliminary data.</text>
</comment>
<organism evidence="4 5">
    <name type="scientific">Virgibacillus alimentarius</name>
    <dbReference type="NCBI Taxonomy" id="698769"/>
    <lineage>
        <taxon>Bacteria</taxon>
        <taxon>Bacillati</taxon>
        <taxon>Bacillota</taxon>
        <taxon>Bacilli</taxon>
        <taxon>Bacillales</taxon>
        <taxon>Bacillaceae</taxon>
        <taxon>Virgibacillus</taxon>
    </lineage>
</organism>
<sequence>MDEILRLFPEKMKQAVQTKIADKWPLLQEIRVRLYQPIELIFDKNKIEWIHFTKPAKNDFIFVLNQLSSFSLYRMEDELREGYITIEGGHRIGLAGKVNTLGGSVKAIQHITFLNIRIAKEKKGIALPILPYIYHADYLSTLFIGPPQTGKTTFIRDVTRLIATGWKNISAKKVGVIDERSEIGASINGVPQHNLGFRTDVMDACPKAEGMMMMIRSMSPDILVVDEIGSSQDVQALMEAVNAGVTVICTIHGQSMEELKKRPSLQPIFDQNIFQRFIVLKKHVNPGHIQQIYNQREVNILQKSRCLQGEMDWSTSFHRYNNMDRL</sequence>
<feature type="domain" description="AAA+ ATPase" evidence="3">
    <location>
        <begin position="137"/>
        <end position="279"/>
    </location>
</feature>
<dbReference type="SMART" id="SM00382">
    <property type="entry name" value="AAA"/>
    <property type="match status" value="1"/>
</dbReference>
<dbReference type="SUPFAM" id="SSF52540">
    <property type="entry name" value="P-loop containing nucleoside triphosphate hydrolases"/>
    <property type="match status" value="1"/>
</dbReference>
<evidence type="ECO:0000313" key="4">
    <source>
        <dbReference type="EMBL" id="MBP2256482.1"/>
    </source>
</evidence>
<gene>
    <name evidence="4" type="ORF">J2Z81_000414</name>
</gene>
<dbReference type="RefSeq" id="WP_029270023.1">
    <property type="nucleotide sequence ID" value="NZ_JAGIKX010000001.1"/>
</dbReference>
<accession>A0ABS4S4R7</accession>
<evidence type="ECO:0000256" key="1">
    <source>
        <dbReference type="ARBA" id="ARBA00022741"/>
    </source>
</evidence>
<keyword evidence="1" id="KW-0547">Nucleotide-binding</keyword>
<dbReference type="InterPro" id="IPR014217">
    <property type="entry name" value="Spore_III_AA"/>
</dbReference>
<evidence type="ECO:0000259" key="3">
    <source>
        <dbReference type="SMART" id="SM00382"/>
    </source>
</evidence>
<dbReference type="InterPro" id="IPR045735">
    <property type="entry name" value="Spore_III_AA_AAA+_ATPase"/>
</dbReference>
<reference evidence="4 5" key="1">
    <citation type="submission" date="2021-03" db="EMBL/GenBank/DDBJ databases">
        <title>Genomic Encyclopedia of Type Strains, Phase IV (KMG-IV): sequencing the most valuable type-strain genomes for metagenomic binning, comparative biology and taxonomic classification.</title>
        <authorList>
            <person name="Goeker M."/>
        </authorList>
    </citation>
    <scope>NUCLEOTIDE SEQUENCE [LARGE SCALE GENOMIC DNA]</scope>
    <source>
        <strain evidence="4 5">DSM 25790</strain>
    </source>
</reference>
<evidence type="ECO:0000256" key="2">
    <source>
        <dbReference type="ARBA" id="ARBA00022840"/>
    </source>
</evidence>
<dbReference type="Proteomes" id="UP001519294">
    <property type="component" value="Unassembled WGS sequence"/>
</dbReference>
<proteinExistence type="predicted"/>
<dbReference type="Pfam" id="PF19568">
    <property type="entry name" value="Spore_III_AA"/>
    <property type="match status" value="1"/>
</dbReference>
<evidence type="ECO:0000313" key="5">
    <source>
        <dbReference type="Proteomes" id="UP001519294"/>
    </source>
</evidence>
<dbReference type="InterPro" id="IPR003593">
    <property type="entry name" value="AAA+_ATPase"/>
</dbReference>
<dbReference type="EMBL" id="JAGIKX010000001">
    <property type="protein sequence ID" value="MBP2256482.1"/>
    <property type="molecule type" value="Genomic_DNA"/>
</dbReference>
<keyword evidence="2" id="KW-0067">ATP-binding</keyword>
<protein>
    <submittedName>
        <fullName evidence="4">Stage III sporulation protein AA</fullName>
    </submittedName>
</protein>
<dbReference type="Gene3D" id="3.40.50.300">
    <property type="entry name" value="P-loop containing nucleotide triphosphate hydrolases"/>
    <property type="match status" value="1"/>
</dbReference>
<dbReference type="PANTHER" id="PTHR20953:SF3">
    <property type="entry name" value="P-LOOP CONTAINING NUCLEOSIDE TRIPHOSPHATE HYDROLASES SUPERFAMILY PROTEIN"/>
    <property type="match status" value="1"/>
</dbReference>
<dbReference type="InterPro" id="IPR027417">
    <property type="entry name" value="P-loop_NTPase"/>
</dbReference>
<keyword evidence="5" id="KW-1185">Reference proteome</keyword>
<name>A0ABS4S4R7_9BACI</name>
<dbReference type="PANTHER" id="PTHR20953">
    <property type="entry name" value="KINASE-RELATED"/>
    <property type="match status" value="1"/>
</dbReference>